<keyword evidence="1" id="KW-1133">Transmembrane helix</keyword>
<keyword evidence="1" id="KW-0812">Transmembrane</keyword>
<reference evidence="2" key="1">
    <citation type="submission" date="2020-09" db="EMBL/GenBank/DDBJ databases">
        <title>Genome-Enabled Discovery of Anthraquinone Biosynthesis in Senna tora.</title>
        <authorList>
            <person name="Kang S.-H."/>
            <person name="Pandey R.P."/>
            <person name="Lee C.-M."/>
            <person name="Sim J.-S."/>
            <person name="Jeong J.-T."/>
            <person name="Choi B.-S."/>
            <person name="Jung M."/>
            <person name="Ginzburg D."/>
            <person name="Zhao K."/>
            <person name="Won S.Y."/>
            <person name="Oh T.-J."/>
            <person name="Yu Y."/>
            <person name="Kim N.-H."/>
            <person name="Lee O.R."/>
            <person name="Lee T.-H."/>
            <person name="Bashyal P."/>
            <person name="Kim T.-S."/>
            <person name="Lee W.-H."/>
            <person name="Kawkins C."/>
            <person name="Kim C.-K."/>
            <person name="Kim J.S."/>
            <person name="Ahn B.O."/>
            <person name="Rhee S.Y."/>
            <person name="Sohng J.K."/>
        </authorList>
    </citation>
    <scope>NUCLEOTIDE SEQUENCE</scope>
    <source>
        <tissue evidence="2">Leaf</tissue>
    </source>
</reference>
<gene>
    <name evidence="2" type="ORF">G2W53_012003</name>
</gene>
<evidence type="ECO:0000256" key="1">
    <source>
        <dbReference type="SAM" id="Phobius"/>
    </source>
</evidence>
<dbReference type="Proteomes" id="UP000634136">
    <property type="component" value="Unassembled WGS sequence"/>
</dbReference>
<comment type="caution">
    <text evidence="2">The sequence shown here is derived from an EMBL/GenBank/DDBJ whole genome shotgun (WGS) entry which is preliminary data.</text>
</comment>
<feature type="transmembrane region" description="Helical" evidence="1">
    <location>
        <begin position="21"/>
        <end position="44"/>
    </location>
</feature>
<protein>
    <submittedName>
        <fullName evidence="2">Uncharacterized protein</fullName>
    </submittedName>
</protein>
<accession>A0A834WN74</accession>
<evidence type="ECO:0000313" key="2">
    <source>
        <dbReference type="EMBL" id="KAF7829670.1"/>
    </source>
</evidence>
<proteinExistence type="predicted"/>
<keyword evidence="1" id="KW-0472">Membrane</keyword>
<organism evidence="2 3">
    <name type="scientific">Senna tora</name>
    <dbReference type="NCBI Taxonomy" id="362788"/>
    <lineage>
        <taxon>Eukaryota</taxon>
        <taxon>Viridiplantae</taxon>
        <taxon>Streptophyta</taxon>
        <taxon>Embryophyta</taxon>
        <taxon>Tracheophyta</taxon>
        <taxon>Spermatophyta</taxon>
        <taxon>Magnoliopsida</taxon>
        <taxon>eudicotyledons</taxon>
        <taxon>Gunneridae</taxon>
        <taxon>Pentapetalae</taxon>
        <taxon>rosids</taxon>
        <taxon>fabids</taxon>
        <taxon>Fabales</taxon>
        <taxon>Fabaceae</taxon>
        <taxon>Caesalpinioideae</taxon>
        <taxon>Cassia clade</taxon>
        <taxon>Senna</taxon>
    </lineage>
</organism>
<dbReference type="AlphaFoldDB" id="A0A834WN74"/>
<evidence type="ECO:0000313" key="3">
    <source>
        <dbReference type="Proteomes" id="UP000634136"/>
    </source>
</evidence>
<keyword evidence="3" id="KW-1185">Reference proteome</keyword>
<dbReference type="EMBL" id="JAAIUW010000005">
    <property type="protein sequence ID" value="KAF7829670.1"/>
    <property type="molecule type" value="Genomic_DNA"/>
</dbReference>
<name>A0A834WN74_9FABA</name>
<sequence length="60" mass="6453">MQSSVIALIKRGNDEKKTCEIWILWASAAASAVPIRSEFLILVIPSSLAEFGTSMADDVA</sequence>